<comment type="caution">
    <text evidence="1">The sequence shown here is derived from an EMBL/GenBank/DDBJ whole genome shotgun (WGS) entry which is preliminary data.</text>
</comment>
<keyword evidence="2" id="KW-1185">Reference proteome</keyword>
<accession>A0A392S7M1</accession>
<evidence type="ECO:0000313" key="2">
    <source>
        <dbReference type="Proteomes" id="UP000265520"/>
    </source>
</evidence>
<dbReference type="AlphaFoldDB" id="A0A392S7M1"/>
<sequence length="25" mass="2981">MLRLDAFLMLKTKEDRRMIRGGSNK</sequence>
<name>A0A392S7M1_9FABA</name>
<organism evidence="1 2">
    <name type="scientific">Trifolium medium</name>
    <dbReference type="NCBI Taxonomy" id="97028"/>
    <lineage>
        <taxon>Eukaryota</taxon>
        <taxon>Viridiplantae</taxon>
        <taxon>Streptophyta</taxon>
        <taxon>Embryophyta</taxon>
        <taxon>Tracheophyta</taxon>
        <taxon>Spermatophyta</taxon>
        <taxon>Magnoliopsida</taxon>
        <taxon>eudicotyledons</taxon>
        <taxon>Gunneridae</taxon>
        <taxon>Pentapetalae</taxon>
        <taxon>rosids</taxon>
        <taxon>fabids</taxon>
        <taxon>Fabales</taxon>
        <taxon>Fabaceae</taxon>
        <taxon>Papilionoideae</taxon>
        <taxon>50 kb inversion clade</taxon>
        <taxon>NPAAA clade</taxon>
        <taxon>Hologalegina</taxon>
        <taxon>IRL clade</taxon>
        <taxon>Trifolieae</taxon>
        <taxon>Trifolium</taxon>
    </lineage>
</organism>
<evidence type="ECO:0000313" key="1">
    <source>
        <dbReference type="EMBL" id="MCI44923.1"/>
    </source>
</evidence>
<feature type="non-terminal residue" evidence="1">
    <location>
        <position position="25"/>
    </location>
</feature>
<protein>
    <submittedName>
        <fullName evidence="1">Uncharacterized protein</fullName>
    </submittedName>
</protein>
<reference evidence="1 2" key="1">
    <citation type="journal article" date="2018" name="Front. Plant Sci.">
        <title>Red Clover (Trifolium pratense) and Zigzag Clover (T. medium) - A Picture of Genomic Similarities and Differences.</title>
        <authorList>
            <person name="Dluhosova J."/>
            <person name="Istvanek J."/>
            <person name="Nedelnik J."/>
            <person name="Repkova J."/>
        </authorList>
    </citation>
    <scope>NUCLEOTIDE SEQUENCE [LARGE SCALE GENOMIC DNA]</scope>
    <source>
        <strain evidence="2">cv. 10/8</strain>
        <tissue evidence="1">Leaf</tissue>
    </source>
</reference>
<proteinExistence type="predicted"/>
<dbReference type="EMBL" id="LXQA010337227">
    <property type="protein sequence ID" value="MCI44923.1"/>
    <property type="molecule type" value="Genomic_DNA"/>
</dbReference>
<dbReference type="Proteomes" id="UP000265520">
    <property type="component" value="Unassembled WGS sequence"/>
</dbReference>